<evidence type="ECO:0000256" key="2">
    <source>
        <dbReference type="SAM" id="SignalP"/>
    </source>
</evidence>
<keyword evidence="4" id="KW-1185">Reference proteome</keyword>
<feature type="compositionally biased region" description="Low complexity" evidence="1">
    <location>
        <begin position="85"/>
        <end position="98"/>
    </location>
</feature>
<proteinExistence type="predicted"/>
<dbReference type="EMBL" id="JAEHOD010000008">
    <property type="protein sequence ID" value="KAG2451430.1"/>
    <property type="molecule type" value="Genomic_DNA"/>
</dbReference>
<keyword evidence="2" id="KW-0732">Signal</keyword>
<evidence type="ECO:0000313" key="3">
    <source>
        <dbReference type="EMBL" id="KAG2451430.1"/>
    </source>
</evidence>
<accession>A0A836B9J5</accession>
<feature type="region of interest" description="Disordered" evidence="1">
    <location>
        <begin position="83"/>
        <end position="102"/>
    </location>
</feature>
<evidence type="ECO:0000256" key="1">
    <source>
        <dbReference type="SAM" id="MobiDB-lite"/>
    </source>
</evidence>
<dbReference type="AlphaFoldDB" id="A0A836B9J5"/>
<dbReference type="OrthoDB" id="548306at2759"/>
<protein>
    <submittedName>
        <fullName evidence="3">Uncharacterized protein</fullName>
    </submittedName>
</protein>
<feature type="chain" id="PRO_5032657241" evidence="2">
    <location>
        <begin position="33"/>
        <end position="322"/>
    </location>
</feature>
<dbReference type="Proteomes" id="UP000613740">
    <property type="component" value="Unassembled WGS sequence"/>
</dbReference>
<reference evidence="3" key="1">
    <citation type="journal article" date="2020" name="bioRxiv">
        <title>Comparative genomics of Chlamydomonas.</title>
        <authorList>
            <person name="Craig R.J."/>
            <person name="Hasan A.R."/>
            <person name="Ness R.W."/>
            <person name="Keightley P.D."/>
        </authorList>
    </citation>
    <scope>NUCLEOTIDE SEQUENCE</scope>
    <source>
        <strain evidence="3">CCAP 11/173</strain>
    </source>
</reference>
<comment type="caution">
    <text evidence="3">The sequence shown here is derived from an EMBL/GenBank/DDBJ whole genome shotgun (WGS) entry which is preliminary data.</text>
</comment>
<sequence length="322" mass="34478">MPTAQRHRRFRDDPAAALGRPLALLFLLLVQPAPVFVGAQRAGFPRWQFLSQFVNKPTGSIFPPRQTLWGRWQQWSNWRAAATGTTSTSTSTSTTSTTFGQPDLQPLTLDSLQGTFSSLQDQLLFHSTGSPFTGPAAFKSALQQPTGPAAPPPGSMGSPPGVRPSQFDKAVKEPLTGQEFQDFLDSVSANLDAASITSAALNLASGIVYTISGALSTASVGLSLTTAVPLLFFGLFNLEVASVAFLQGLQSDYQGLLTTELIRILQSADQLRQRIRSGVLISELEAQLERVRQVRAMLRSIRRDSPLRVRVAAAAAAVAASG</sequence>
<organism evidence="3 4">
    <name type="scientific">Chlamydomonas schloesseri</name>
    <dbReference type="NCBI Taxonomy" id="2026947"/>
    <lineage>
        <taxon>Eukaryota</taxon>
        <taxon>Viridiplantae</taxon>
        <taxon>Chlorophyta</taxon>
        <taxon>core chlorophytes</taxon>
        <taxon>Chlorophyceae</taxon>
        <taxon>CS clade</taxon>
        <taxon>Chlamydomonadales</taxon>
        <taxon>Chlamydomonadaceae</taxon>
        <taxon>Chlamydomonas</taxon>
    </lineage>
</organism>
<feature type="region of interest" description="Disordered" evidence="1">
    <location>
        <begin position="136"/>
        <end position="167"/>
    </location>
</feature>
<feature type="signal peptide" evidence="2">
    <location>
        <begin position="1"/>
        <end position="32"/>
    </location>
</feature>
<gene>
    <name evidence="3" type="ORF">HYH02_004029</name>
</gene>
<name>A0A836B9J5_9CHLO</name>
<evidence type="ECO:0000313" key="4">
    <source>
        <dbReference type="Proteomes" id="UP000613740"/>
    </source>
</evidence>